<dbReference type="Pfam" id="PF03227">
    <property type="entry name" value="GILT"/>
    <property type="match status" value="1"/>
</dbReference>
<evidence type="ECO:0000313" key="7">
    <source>
        <dbReference type="EMBL" id="KAG5646563.1"/>
    </source>
</evidence>
<dbReference type="GO" id="GO:0016671">
    <property type="term" value="F:oxidoreductase activity, acting on a sulfur group of donors, disulfide as acceptor"/>
    <property type="evidence" value="ECO:0007669"/>
    <property type="project" value="InterPro"/>
</dbReference>
<dbReference type="GO" id="GO:0005576">
    <property type="term" value="C:extracellular region"/>
    <property type="evidence" value="ECO:0007669"/>
    <property type="project" value="UniProtKB-SubCell"/>
</dbReference>
<sequence>MRLLPVLSLAPLAAVGLHLPWSIFSQELVNKWRLSNDVKVPIQLGVMSRCPDALLCESVFNKVLPKVNDRIDISLVYVAKFDSEEPDFGVKCLHGREECAGNVQQLCVKKYEPEVWWEFVQCQNFEGRYRVGDPDLALKCAKTVGIDWENGKVGRCAGRDGSGKGKEGVALLKKSVTLGQSLNIKYVIHP</sequence>
<evidence type="ECO:0000256" key="5">
    <source>
        <dbReference type="ARBA" id="ARBA00023180"/>
    </source>
</evidence>
<name>A0A9P7GD87_9AGAR</name>
<dbReference type="PANTHER" id="PTHR13234">
    <property type="entry name" value="GAMMA-INTERFERON INDUCIBLE LYSOSOMAL THIOL REDUCTASE GILT"/>
    <property type="match status" value="1"/>
</dbReference>
<proteinExistence type="inferred from homology"/>
<dbReference type="AlphaFoldDB" id="A0A9P7GD87"/>
<gene>
    <name evidence="7" type="ORF">DXG03_002866</name>
</gene>
<protein>
    <recommendedName>
        <fullName evidence="9">Gamma interferon inducible lysosomal thiol reductase</fullName>
    </recommendedName>
</protein>
<keyword evidence="3" id="KW-0964">Secreted</keyword>
<keyword evidence="5" id="KW-0325">Glycoprotein</keyword>
<comment type="caution">
    <text evidence="7">The sequence shown here is derived from an EMBL/GenBank/DDBJ whole genome shotgun (WGS) entry which is preliminary data.</text>
</comment>
<keyword evidence="8" id="KW-1185">Reference proteome</keyword>
<evidence type="ECO:0000256" key="3">
    <source>
        <dbReference type="ARBA" id="ARBA00022525"/>
    </source>
</evidence>
<feature type="chain" id="PRO_5040211621" description="Gamma interferon inducible lysosomal thiol reductase" evidence="6">
    <location>
        <begin position="26"/>
        <end position="190"/>
    </location>
</feature>
<evidence type="ECO:0000256" key="6">
    <source>
        <dbReference type="SAM" id="SignalP"/>
    </source>
</evidence>
<reference evidence="7" key="1">
    <citation type="submission" date="2020-07" db="EMBL/GenBank/DDBJ databases">
        <authorList>
            <person name="Nieuwenhuis M."/>
            <person name="Van De Peppel L.J.J."/>
        </authorList>
    </citation>
    <scope>NUCLEOTIDE SEQUENCE</scope>
    <source>
        <strain evidence="7">AP01</strain>
        <tissue evidence="7">Mycelium</tissue>
    </source>
</reference>
<dbReference type="OrthoDB" id="958254at2759"/>
<keyword evidence="4 6" id="KW-0732">Signal</keyword>
<dbReference type="PANTHER" id="PTHR13234:SF8">
    <property type="entry name" value="GAMMA-INTERFERON-INDUCIBLE LYSOSOMAL THIOL REDUCTASE"/>
    <property type="match status" value="1"/>
</dbReference>
<evidence type="ECO:0000256" key="2">
    <source>
        <dbReference type="ARBA" id="ARBA00005679"/>
    </source>
</evidence>
<evidence type="ECO:0000256" key="4">
    <source>
        <dbReference type="ARBA" id="ARBA00022729"/>
    </source>
</evidence>
<dbReference type="Proteomes" id="UP000775547">
    <property type="component" value="Unassembled WGS sequence"/>
</dbReference>
<organism evidence="7 8">
    <name type="scientific">Asterophora parasitica</name>
    <dbReference type="NCBI Taxonomy" id="117018"/>
    <lineage>
        <taxon>Eukaryota</taxon>
        <taxon>Fungi</taxon>
        <taxon>Dikarya</taxon>
        <taxon>Basidiomycota</taxon>
        <taxon>Agaricomycotina</taxon>
        <taxon>Agaricomycetes</taxon>
        <taxon>Agaricomycetidae</taxon>
        <taxon>Agaricales</taxon>
        <taxon>Tricholomatineae</taxon>
        <taxon>Lyophyllaceae</taxon>
        <taxon>Asterophora</taxon>
    </lineage>
</organism>
<reference evidence="7" key="2">
    <citation type="submission" date="2021-10" db="EMBL/GenBank/DDBJ databases">
        <title>Phylogenomics reveals ancestral predisposition of the termite-cultivated fungus Termitomyces towards a domesticated lifestyle.</title>
        <authorList>
            <person name="Auxier B."/>
            <person name="Grum-Grzhimaylo A."/>
            <person name="Cardenas M.E."/>
            <person name="Lodge J.D."/>
            <person name="Laessoe T."/>
            <person name="Pedersen O."/>
            <person name="Smith M.E."/>
            <person name="Kuyper T.W."/>
            <person name="Franco-Molano E.A."/>
            <person name="Baroni T.J."/>
            <person name="Aanen D.K."/>
        </authorList>
    </citation>
    <scope>NUCLEOTIDE SEQUENCE</scope>
    <source>
        <strain evidence="7">AP01</strain>
        <tissue evidence="7">Mycelium</tissue>
    </source>
</reference>
<dbReference type="EMBL" id="JABCKV010000019">
    <property type="protein sequence ID" value="KAG5646563.1"/>
    <property type="molecule type" value="Genomic_DNA"/>
</dbReference>
<feature type="signal peptide" evidence="6">
    <location>
        <begin position="1"/>
        <end position="25"/>
    </location>
</feature>
<evidence type="ECO:0008006" key="9">
    <source>
        <dbReference type="Google" id="ProtNLM"/>
    </source>
</evidence>
<dbReference type="InterPro" id="IPR004911">
    <property type="entry name" value="Interferon-induced_GILT"/>
</dbReference>
<comment type="similarity">
    <text evidence="2">Belongs to the GILT family.</text>
</comment>
<evidence type="ECO:0000256" key="1">
    <source>
        <dbReference type="ARBA" id="ARBA00004613"/>
    </source>
</evidence>
<evidence type="ECO:0000313" key="8">
    <source>
        <dbReference type="Proteomes" id="UP000775547"/>
    </source>
</evidence>
<comment type="subcellular location">
    <subcellularLocation>
        <location evidence="1">Secreted</location>
    </subcellularLocation>
</comment>
<accession>A0A9P7GD87</accession>